<sequence>MYSILINAYACSPGMGSEPGMAWNWCVNLARYCELHIITEGEFRDKIEATVSMLPQGKNMHFYYNPVPEEVRRMCWNQGDWRFYKYYKQWQWRTYEIAKDIMSTTRIDVLHQLNMIGFREPGYLWKIDGVPLVWGPVDAKEKFPVAYLDGAGWKTNIFMRLKNIITSWQFRNDKRVHRMVECSEVIVSASSNSQSSFLKYFSKETPLINETGCYVTENVRMEQIYGCDVKSTFDLLWVGKMDFRKQFELAIRSLSMAYHSDIRLHVVGSGDVSSYQKVAELLGVMDNCIWHGAVSHDEVQSLMKHADLFFFTSVAEGTPHVVLEAIGNRLPVLCFDTCGHGDSVDERVGIKIPLSNPRQSVKDFAEKIEYLYSHRDVLKQMSENCRERRKELSWDNKARQMVELYNQIIEK</sequence>
<dbReference type="Gene3D" id="3.40.50.2000">
    <property type="entry name" value="Glycogen Phosphorylase B"/>
    <property type="match status" value="1"/>
</dbReference>
<accession>A0ABX2B5J1</accession>
<evidence type="ECO:0000313" key="2">
    <source>
        <dbReference type="EMBL" id="NPE25728.1"/>
    </source>
</evidence>
<reference evidence="2 3" key="1">
    <citation type="submission" date="2020-05" db="EMBL/GenBank/DDBJ databases">
        <title>Distinct polysaccharide utilization as determinants for interspecies competition between intestinal Prevotella spp.</title>
        <authorList>
            <person name="Galvez E.J.C."/>
            <person name="Iljazovic A."/>
            <person name="Strowig T."/>
        </authorList>
    </citation>
    <scope>NUCLEOTIDE SEQUENCE [LARGE SCALE GENOMIC DNA]</scope>
    <source>
        <strain evidence="2 3">PCHR</strain>
    </source>
</reference>
<feature type="domain" description="Glycosyl transferase family 1" evidence="1">
    <location>
        <begin position="234"/>
        <end position="387"/>
    </location>
</feature>
<evidence type="ECO:0000259" key="1">
    <source>
        <dbReference type="Pfam" id="PF00534"/>
    </source>
</evidence>
<dbReference type="EMBL" id="JABKKJ010000016">
    <property type="protein sequence ID" value="NPE25728.1"/>
    <property type="molecule type" value="Genomic_DNA"/>
</dbReference>
<dbReference type="CDD" id="cd03801">
    <property type="entry name" value="GT4_PimA-like"/>
    <property type="match status" value="1"/>
</dbReference>
<dbReference type="PANTHER" id="PTHR12526">
    <property type="entry name" value="GLYCOSYLTRANSFERASE"/>
    <property type="match status" value="1"/>
</dbReference>
<protein>
    <submittedName>
        <fullName evidence="2">Glycosyltransferase family 4 protein</fullName>
    </submittedName>
</protein>
<dbReference type="Proteomes" id="UP000820977">
    <property type="component" value="Unassembled WGS sequence"/>
</dbReference>
<comment type="caution">
    <text evidence="2">The sequence shown here is derived from an EMBL/GenBank/DDBJ whole genome shotgun (WGS) entry which is preliminary data.</text>
</comment>
<dbReference type="Pfam" id="PF00534">
    <property type="entry name" value="Glycos_transf_1"/>
    <property type="match status" value="1"/>
</dbReference>
<evidence type="ECO:0000313" key="3">
    <source>
        <dbReference type="Proteomes" id="UP000820977"/>
    </source>
</evidence>
<keyword evidence="3" id="KW-1185">Reference proteome</keyword>
<dbReference type="SUPFAM" id="SSF53756">
    <property type="entry name" value="UDP-Glycosyltransferase/glycogen phosphorylase"/>
    <property type="match status" value="1"/>
</dbReference>
<organism evidence="2 3">
    <name type="scientific">Xylanibacter caecicola</name>
    <dbReference type="NCBI Taxonomy" id="2736294"/>
    <lineage>
        <taxon>Bacteria</taxon>
        <taxon>Pseudomonadati</taxon>
        <taxon>Bacteroidota</taxon>
        <taxon>Bacteroidia</taxon>
        <taxon>Bacteroidales</taxon>
        <taxon>Prevotellaceae</taxon>
        <taxon>Xylanibacter</taxon>
    </lineage>
</organism>
<gene>
    <name evidence="2" type="ORF">HPS54_09420</name>
</gene>
<proteinExistence type="predicted"/>
<dbReference type="InterPro" id="IPR001296">
    <property type="entry name" value="Glyco_trans_1"/>
</dbReference>
<dbReference type="RefSeq" id="WP_172345193.1">
    <property type="nucleotide sequence ID" value="NZ_CATJFF010000028.1"/>
</dbReference>
<name>A0ABX2B5J1_9BACT</name>